<dbReference type="GO" id="GO:0004335">
    <property type="term" value="F:galactokinase activity"/>
    <property type="evidence" value="ECO:0007669"/>
    <property type="project" value="InterPro"/>
</dbReference>
<comment type="similarity">
    <text evidence="1">Belongs to the GHMP kinase family. GalK subfamily.</text>
</comment>
<evidence type="ECO:0000256" key="3">
    <source>
        <dbReference type="ARBA" id="ARBA00022840"/>
    </source>
</evidence>
<dbReference type="InterPro" id="IPR019741">
    <property type="entry name" value="Galactokinase_CS"/>
</dbReference>
<evidence type="ECO:0000313" key="7">
    <source>
        <dbReference type="EMBL" id="KAK6629207.1"/>
    </source>
</evidence>
<dbReference type="InterPro" id="IPR036554">
    <property type="entry name" value="GHMP_kinase_C_sf"/>
</dbReference>
<dbReference type="Gene3D" id="3.30.70.3170">
    <property type="match status" value="1"/>
</dbReference>
<dbReference type="InterPro" id="IPR014721">
    <property type="entry name" value="Ribsml_uS5_D2-typ_fold_subgr"/>
</dbReference>
<dbReference type="AlphaFoldDB" id="A0AAN8PES0"/>
<dbReference type="Pfam" id="PF08544">
    <property type="entry name" value="GHMP_kinases_C"/>
    <property type="match status" value="1"/>
</dbReference>
<sequence>MSDINSVPEANYPPVYPVPNDEDFINLTKFFKKKYDAEPDFYARAPGRVNLIGEHVDYCGYSVCPMAVQQHILVAIKVTDDSLVKISNVDETYNSYECLINEVDIPENVLPDWHLYFLCGVKGVLERLPEGTTPRGFRASVFGNIPLRSGLSSSSAMVCAATLALCNAYNLSLTKEELAELAAKSERYIGTQGGGMDQAISFLAKKGEPSDEYLIHKKSPGEPTYEFDYISGCAKYISFDPLRSTDLKLPDGAVFVIAHSLIQMNKAATLDFNCRVVECRLACQILAKRLRLDWKRINKLAFLQKFIGLGVRHLRALATETLHNEPYTKDEICKELQITKDELDKASLTENTKHLQEFKLKQRMLHVTEEVERVLEFNRICKEAEKGTLSSESALYSLGNLMKKSHESLKTLYECSHEELDKIIKLSEGHTLGARLTGAGWGGCTVALTSKDKMEDYIETLKEEFYRSNERAEDLELDNLVFATEPGSGAAIFVKS</sequence>
<dbReference type="InterPro" id="IPR000705">
    <property type="entry name" value="Galactokinase"/>
</dbReference>
<dbReference type="GO" id="GO:0006012">
    <property type="term" value="P:galactose metabolic process"/>
    <property type="evidence" value="ECO:0007669"/>
    <property type="project" value="InterPro"/>
</dbReference>
<evidence type="ECO:0000313" key="8">
    <source>
        <dbReference type="Proteomes" id="UP001372834"/>
    </source>
</evidence>
<dbReference type="InterPro" id="IPR006204">
    <property type="entry name" value="GHMP_kinase_N_dom"/>
</dbReference>
<dbReference type="InterPro" id="IPR013750">
    <property type="entry name" value="GHMP_kinase_C_dom"/>
</dbReference>
<evidence type="ECO:0000256" key="2">
    <source>
        <dbReference type="ARBA" id="ARBA00022741"/>
    </source>
</evidence>
<dbReference type="SUPFAM" id="SSF54211">
    <property type="entry name" value="Ribosomal protein S5 domain 2-like"/>
    <property type="match status" value="1"/>
</dbReference>
<dbReference type="PROSITE" id="PS00106">
    <property type="entry name" value="GALACTOKINASE"/>
    <property type="match status" value="1"/>
</dbReference>
<feature type="domain" description="Galactokinase N-terminal" evidence="6">
    <location>
        <begin position="30"/>
        <end position="77"/>
    </location>
</feature>
<comment type="caution">
    <text evidence="7">The sequence shown here is derived from an EMBL/GenBank/DDBJ whole genome shotgun (WGS) entry which is preliminary data.</text>
</comment>
<keyword evidence="3" id="KW-0067">ATP-binding</keyword>
<dbReference type="SUPFAM" id="SSF55060">
    <property type="entry name" value="GHMP Kinase, C-terminal domain"/>
    <property type="match status" value="1"/>
</dbReference>
<evidence type="ECO:0000259" key="6">
    <source>
        <dbReference type="Pfam" id="PF10509"/>
    </source>
</evidence>
<reference evidence="7 8" key="1">
    <citation type="submission" date="2023-10" db="EMBL/GenBank/DDBJ databases">
        <title>Genomes of two closely related lineages of the louse Polyplax serrata with different host specificities.</title>
        <authorList>
            <person name="Martinu J."/>
            <person name="Tarabai H."/>
            <person name="Stefka J."/>
            <person name="Hypsa V."/>
        </authorList>
    </citation>
    <scope>NUCLEOTIDE SEQUENCE [LARGE SCALE GENOMIC DNA]</scope>
    <source>
        <strain evidence="7">HR10_N</strain>
    </source>
</reference>
<proteinExistence type="inferred from homology"/>
<dbReference type="PRINTS" id="PR00959">
    <property type="entry name" value="MEVGALKINASE"/>
</dbReference>
<dbReference type="PANTHER" id="PTHR10457:SF7">
    <property type="entry name" value="GALACTOKINASE-RELATED"/>
    <property type="match status" value="1"/>
</dbReference>
<protein>
    <recommendedName>
        <fullName evidence="9">Galactokinase</fullName>
    </recommendedName>
</protein>
<feature type="domain" description="GHMP kinase C-terminal" evidence="5">
    <location>
        <begin position="395"/>
        <end position="466"/>
    </location>
</feature>
<dbReference type="Gene3D" id="1.20.1440.340">
    <property type="match status" value="1"/>
</dbReference>
<dbReference type="InterPro" id="IPR019539">
    <property type="entry name" value="GalKase_N"/>
</dbReference>
<feature type="domain" description="GHMP kinase N-terminal" evidence="4">
    <location>
        <begin position="121"/>
        <end position="203"/>
    </location>
</feature>
<gene>
    <name evidence="7" type="ORF">RUM43_003024</name>
</gene>
<dbReference type="Proteomes" id="UP001372834">
    <property type="component" value="Unassembled WGS sequence"/>
</dbReference>
<name>A0AAN8PES0_POLSC</name>
<dbReference type="InterPro" id="IPR020568">
    <property type="entry name" value="Ribosomal_Su5_D2-typ_SF"/>
</dbReference>
<dbReference type="InterPro" id="IPR006206">
    <property type="entry name" value="Mevalonate/galactokinase"/>
</dbReference>
<dbReference type="Pfam" id="PF10509">
    <property type="entry name" value="GalKase_gal_bdg"/>
    <property type="match status" value="1"/>
</dbReference>
<dbReference type="PANTHER" id="PTHR10457">
    <property type="entry name" value="MEVALONATE KINASE/GALACTOKINASE"/>
    <property type="match status" value="1"/>
</dbReference>
<dbReference type="EMBL" id="JAWJWE010000036">
    <property type="protein sequence ID" value="KAK6629207.1"/>
    <property type="molecule type" value="Genomic_DNA"/>
</dbReference>
<dbReference type="PIRSF" id="PIRSF000530">
    <property type="entry name" value="Galactokinase"/>
    <property type="match status" value="1"/>
</dbReference>
<dbReference type="PRINTS" id="PR00473">
    <property type="entry name" value="GALCTOKINASE"/>
</dbReference>
<dbReference type="Gene3D" id="3.30.230.10">
    <property type="match status" value="1"/>
</dbReference>
<evidence type="ECO:0000259" key="4">
    <source>
        <dbReference type="Pfam" id="PF00288"/>
    </source>
</evidence>
<dbReference type="GO" id="GO:0005524">
    <property type="term" value="F:ATP binding"/>
    <property type="evidence" value="ECO:0007669"/>
    <property type="project" value="UniProtKB-KW"/>
</dbReference>
<accession>A0AAN8PES0</accession>
<organism evidence="7 8">
    <name type="scientific">Polyplax serrata</name>
    <name type="common">Common mouse louse</name>
    <dbReference type="NCBI Taxonomy" id="468196"/>
    <lineage>
        <taxon>Eukaryota</taxon>
        <taxon>Metazoa</taxon>
        <taxon>Ecdysozoa</taxon>
        <taxon>Arthropoda</taxon>
        <taxon>Hexapoda</taxon>
        <taxon>Insecta</taxon>
        <taxon>Pterygota</taxon>
        <taxon>Neoptera</taxon>
        <taxon>Paraneoptera</taxon>
        <taxon>Psocodea</taxon>
        <taxon>Troctomorpha</taxon>
        <taxon>Phthiraptera</taxon>
        <taxon>Anoplura</taxon>
        <taxon>Polyplacidae</taxon>
        <taxon>Polyplax</taxon>
    </lineage>
</organism>
<evidence type="ECO:0000259" key="5">
    <source>
        <dbReference type="Pfam" id="PF08544"/>
    </source>
</evidence>
<keyword evidence="2" id="KW-0547">Nucleotide-binding</keyword>
<evidence type="ECO:0008006" key="9">
    <source>
        <dbReference type="Google" id="ProtNLM"/>
    </source>
</evidence>
<dbReference type="Pfam" id="PF00288">
    <property type="entry name" value="GHMP_kinases_N"/>
    <property type="match status" value="1"/>
</dbReference>
<evidence type="ECO:0000256" key="1">
    <source>
        <dbReference type="ARBA" id="ARBA00006566"/>
    </source>
</evidence>
<dbReference type="GO" id="GO:0005829">
    <property type="term" value="C:cytosol"/>
    <property type="evidence" value="ECO:0007669"/>
    <property type="project" value="TreeGrafter"/>
</dbReference>